<accession>A0AA38G2N4</accession>
<dbReference type="Proteomes" id="UP000824469">
    <property type="component" value="Unassembled WGS sequence"/>
</dbReference>
<reference evidence="3 4" key="1">
    <citation type="journal article" date="2021" name="Nat. Plants">
        <title>The Taxus genome provides insights into paclitaxel biosynthesis.</title>
        <authorList>
            <person name="Xiong X."/>
            <person name="Gou J."/>
            <person name="Liao Q."/>
            <person name="Li Y."/>
            <person name="Zhou Q."/>
            <person name="Bi G."/>
            <person name="Li C."/>
            <person name="Du R."/>
            <person name="Wang X."/>
            <person name="Sun T."/>
            <person name="Guo L."/>
            <person name="Liang H."/>
            <person name="Lu P."/>
            <person name="Wu Y."/>
            <person name="Zhang Z."/>
            <person name="Ro D.K."/>
            <person name="Shang Y."/>
            <person name="Huang S."/>
            <person name="Yan J."/>
        </authorList>
    </citation>
    <scope>NUCLEOTIDE SEQUENCE [LARGE SCALE GENOMIC DNA]</scope>
    <source>
        <strain evidence="3">Ta-2019</strain>
    </source>
</reference>
<sequence>MDHYAGMLANGSLLGHPLDGSSVEMGSSSNVILYRDDEDECLDKDDDDNICAGDESHTHQQEQEQQQLVVSHIEEGFYIDDEHNGVEGPLLKRKRRRGPRLWRDIWQKSHPWAFIRNLNGEERMFCTVCEAHGHTTTRNAFRKEGSTNFQQSALATHANSSAHKSALLTQKSRAEAGKVGVTGKIHGKTSPMPEYGVVTNHLTSIANKLSSFVTREDLESLKADLRL</sequence>
<gene>
    <name evidence="3" type="ORF">KI387_023533</name>
</gene>
<evidence type="ECO:0000313" key="3">
    <source>
        <dbReference type="EMBL" id="KAH9314906.1"/>
    </source>
</evidence>
<dbReference type="EMBL" id="JAHRHJ020000005">
    <property type="protein sequence ID" value="KAH9314906.1"/>
    <property type="molecule type" value="Genomic_DNA"/>
</dbReference>
<dbReference type="OMA" id="PWAFIRN"/>
<dbReference type="Pfam" id="PF25431">
    <property type="entry name" value="zf-C17orf113"/>
    <property type="match status" value="1"/>
</dbReference>
<feature type="region of interest" description="Disordered" evidence="1">
    <location>
        <begin position="44"/>
        <end position="64"/>
    </location>
</feature>
<protein>
    <recommendedName>
        <fullName evidence="2">C17orf113 probable zinc finger domain-containing protein</fullName>
    </recommendedName>
</protein>
<comment type="caution">
    <text evidence="3">The sequence shown here is derived from an EMBL/GenBank/DDBJ whole genome shotgun (WGS) entry which is preliminary data.</text>
</comment>
<evidence type="ECO:0000259" key="2">
    <source>
        <dbReference type="Pfam" id="PF25431"/>
    </source>
</evidence>
<feature type="non-terminal residue" evidence="3">
    <location>
        <position position="1"/>
    </location>
</feature>
<proteinExistence type="predicted"/>
<organism evidence="3 4">
    <name type="scientific">Taxus chinensis</name>
    <name type="common">Chinese yew</name>
    <name type="synonym">Taxus wallichiana var. chinensis</name>
    <dbReference type="NCBI Taxonomy" id="29808"/>
    <lineage>
        <taxon>Eukaryota</taxon>
        <taxon>Viridiplantae</taxon>
        <taxon>Streptophyta</taxon>
        <taxon>Embryophyta</taxon>
        <taxon>Tracheophyta</taxon>
        <taxon>Spermatophyta</taxon>
        <taxon>Pinopsida</taxon>
        <taxon>Pinidae</taxon>
        <taxon>Conifers II</taxon>
        <taxon>Cupressales</taxon>
        <taxon>Taxaceae</taxon>
        <taxon>Taxus</taxon>
    </lineage>
</organism>
<dbReference type="InterPro" id="IPR057456">
    <property type="entry name" value="Znf_C17orf113"/>
</dbReference>
<evidence type="ECO:0000313" key="4">
    <source>
        <dbReference type="Proteomes" id="UP000824469"/>
    </source>
</evidence>
<feature type="domain" description="C17orf113 probable zinc finger" evidence="2">
    <location>
        <begin position="110"/>
        <end position="173"/>
    </location>
</feature>
<evidence type="ECO:0000256" key="1">
    <source>
        <dbReference type="SAM" id="MobiDB-lite"/>
    </source>
</evidence>
<name>A0AA38G2N4_TAXCH</name>
<dbReference type="AlphaFoldDB" id="A0AA38G2N4"/>
<keyword evidence="4" id="KW-1185">Reference proteome</keyword>